<protein>
    <submittedName>
        <fullName evidence="2">Uncharacterized protein</fullName>
    </submittedName>
</protein>
<evidence type="ECO:0000313" key="3">
    <source>
        <dbReference type="Proteomes" id="UP000275078"/>
    </source>
</evidence>
<evidence type="ECO:0000256" key="1">
    <source>
        <dbReference type="SAM" id="MobiDB-lite"/>
    </source>
</evidence>
<feature type="compositionally biased region" description="Basic and acidic residues" evidence="1">
    <location>
        <begin position="431"/>
        <end position="455"/>
    </location>
</feature>
<feature type="region of interest" description="Disordered" evidence="1">
    <location>
        <begin position="476"/>
        <end position="536"/>
    </location>
</feature>
<feature type="compositionally biased region" description="Basic and acidic residues" evidence="1">
    <location>
        <begin position="714"/>
        <end position="738"/>
    </location>
</feature>
<proteinExistence type="predicted"/>
<feature type="compositionally biased region" description="Basic residues" evidence="1">
    <location>
        <begin position="47"/>
        <end position="59"/>
    </location>
</feature>
<feature type="region of interest" description="Disordered" evidence="1">
    <location>
        <begin position="641"/>
        <end position="936"/>
    </location>
</feature>
<feature type="compositionally biased region" description="Basic and acidic residues" evidence="1">
    <location>
        <begin position="812"/>
        <end position="824"/>
    </location>
</feature>
<sequence length="1132" mass="128057">MVLNRSEYIQKFGAEAGIPERPFAVEALLLIRANIPDMEPEAETNNVKHRKKRKPKKQAKASTKPIATQPQQDFRPAHETGILLYNGYTIGRIQEDIAFSPMCFYSLEDHTGYVDFFIFCAAADGYPTWAKPGLEIPGTYAVSMRELSTLRGVETLANWQLPAFIFKNNEGQKHTVILVHDDNPGKSKSADPRKLHTSSNVEPRGLLSSCHAIEFTQGTIGYTQKNEAQMQDENDTSAVDLPATESSTRSHQRHRTTPEAHDQRQTHVEFSIADADLEEELDSILDGIDTSGLFREELDVLEPIVQHTSARSKADRAAPTSTPEFVGIPGAHGSHKELEAKDDHEEDTSEGEQEEDTSEDEQEEDTPEDEKEEDTPDDKGSIGNNQDIGKEDPIEQKELKSESEPDSSGSEESSDLEAPDLEVIDHAPNAHGHDYEVDGDAWDRQSELDETSPDWKRKIIEAERREREGAQLIEHTRQLQSNVPEVPAARPARASPTFIVIGTPSPCSDVDEAPMDANDTTSDGEIPGGSQAYDTDQLETHTELKKLEAEWTLESERLDREEKRQKSEMAMAHELELDIHMIAGFNATTTDGQHEKPNLEMEYEKSNRLFERSRNEIECMEQMEKERQVWEVVEYKIDKDELKTDDREEPIKYSEGSDQLQQNAYVPKEQKRPDTPAMAIDREEEHIDERNQTEPEEEESATEQKLSAELEAVCTEKEDIEKQAHNGDMFAEAHEKTGLDQLATQTRSSIAKEGEYAEDEYNLPEMDPEAKEKPQQQNDFPVGEDEINHIDNGNVTQSEKDTKGNTWPPMAHEVEIPKQKKEQEPALAGSVNEALKRRELEEEQRGRDFDRTEFEDWKRKKIKQISRNARHKRTETDADDPEPPRDTSNKHKTYVHDQMQEKIITPPKTQQNQTYTKKEGHLSRQGGLNPNSLSTAENPAKEIFSVALSILSTEDANYQAYKDEREKSRSAKGSVNGKLDCKSTTVDTTDTAIPRPTTTVDIGIQVNRLRSPSATYTTPYPDPVSEPPMPINTTSSSRPEPLTPKTTSRPEFEPLTSIQDKRRVLTERSIAEHMHRLQSVDYDGYNAAKFEQLSMAASDTGFTHICTPRAPVPDEFPAFFNEDEMYKVVRRS</sequence>
<dbReference type="EMBL" id="ML119691">
    <property type="protein sequence ID" value="RPA80112.1"/>
    <property type="molecule type" value="Genomic_DNA"/>
</dbReference>
<feature type="region of interest" description="Disordered" evidence="1">
    <location>
        <begin position="40"/>
        <end position="69"/>
    </location>
</feature>
<dbReference type="Proteomes" id="UP000275078">
    <property type="component" value="Unassembled WGS sequence"/>
</dbReference>
<feature type="compositionally biased region" description="Basic and acidic residues" evidence="1">
    <location>
        <begin position="334"/>
        <end position="343"/>
    </location>
</feature>
<feature type="compositionally biased region" description="Polar residues" evidence="1">
    <location>
        <begin position="926"/>
        <end position="936"/>
    </location>
</feature>
<accession>A0A3N4I1Y5</accession>
<feature type="compositionally biased region" description="Basic and acidic residues" evidence="1">
    <location>
        <begin position="180"/>
        <end position="194"/>
    </location>
</feature>
<feature type="compositionally biased region" description="Polar residues" evidence="1">
    <location>
        <begin position="1031"/>
        <end position="1049"/>
    </location>
</feature>
<keyword evidence="3" id="KW-1185">Reference proteome</keyword>
<feature type="compositionally biased region" description="Basic and acidic residues" evidence="1">
    <location>
        <begin position="834"/>
        <end position="858"/>
    </location>
</feature>
<feature type="compositionally biased region" description="Acidic residues" evidence="1">
    <location>
        <begin position="344"/>
        <end position="376"/>
    </location>
</feature>
<feature type="compositionally biased region" description="Basic and acidic residues" evidence="1">
    <location>
        <begin position="882"/>
        <end position="900"/>
    </location>
</feature>
<feature type="compositionally biased region" description="Acidic residues" evidence="1">
    <location>
        <begin position="412"/>
        <end position="422"/>
    </location>
</feature>
<feature type="compositionally biased region" description="Basic and acidic residues" evidence="1">
    <location>
        <begin position="388"/>
        <end position="403"/>
    </location>
</feature>
<gene>
    <name evidence="2" type="ORF">BJ508DRAFT_307671</name>
</gene>
<feature type="region of interest" description="Disordered" evidence="1">
    <location>
        <begin position="307"/>
        <end position="455"/>
    </location>
</feature>
<feature type="compositionally biased region" description="Basic residues" evidence="1">
    <location>
        <begin position="859"/>
        <end position="873"/>
    </location>
</feature>
<feature type="compositionally biased region" description="Basic and acidic residues" evidence="1">
    <location>
        <begin position="668"/>
        <end position="693"/>
    </location>
</feature>
<name>A0A3N4I1Y5_ASCIM</name>
<feature type="compositionally biased region" description="Basic and acidic residues" evidence="1">
    <location>
        <begin position="256"/>
        <end position="266"/>
    </location>
</feature>
<feature type="compositionally biased region" description="Basic and acidic residues" evidence="1">
    <location>
        <begin position="641"/>
        <end position="652"/>
    </location>
</feature>
<dbReference type="AlphaFoldDB" id="A0A3N4I1Y5"/>
<feature type="region of interest" description="Disordered" evidence="1">
    <location>
        <begin position="241"/>
        <end position="266"/>
    </location>
</feature>
<feature type="region of interest" description="Disordered" evidence="1">
    <location>
        <begin position="180"/>
        <end position="201"/>
    </location>
</feature>
<reference evidence="2 3" key="1">
    <citation type="journal article" date="2018" name="Nat. Ecol. Evol.">
        <title>Pezizomycetes genomes reveal the molecular basis of ectomycorrhizal truffle lifestyle.</title>
        <authorList>
            <person name="Murat C."/>
            <person name="Payen T."/>
            <person name="Noel B."/>
            <person name="Kuo A."/>
            <person name="Morin E."/>
            <person name="Chen J."/>
            <person name="Kohler A."/>
            <person name="Krizsan K."/>
            <person name="Balestrini R."/>
            <person name="Da Silva C."/>
            <person name="Montanini B."/>
            <person name="Hainaut M."/>
            <person name="Levati E."/>
            <person name="Barry K.W."/>
            <person name="Belfiori B."/>
            <person name="Cichocki N."/>
            <person name="Clum A."/>
            <person name="Dockter R.B."/>
            <person name="Fauchery L."/>
            <person name="Guy J."/>
            <person name="Iotti M."/>
            <person name="Le Tacon F."/>
            <person name="Lindquist E.A."/>
            <person name="Lipzen A."/>
            <person name="Malagnac F."/>
            <person name="Mello A."/>
            <person name="Molinier V."/>
            <person name="Miyauchi S."/>
            <person name="Poulain J."/>
            <person name="Riccioni C."/>
            <person name="Rubini A."/>
            <person name="Sitrit Y."/>
            <person name="Splivallo R."/>
            <person name="Traeger S."/>
            <person name="Wang M."/>
            <person name="Zifcakova L."/>
            <person name="Wipf D."/>
            <person name="Zambonelli A."/>
            <person name="Paolocci F."/>
            <person name="Nowrousian M."/>
            <person name="Ottonello S."/>
            <person name="Baldrian P."/>
            <person name="Spatafora J.W."/>
            <person name="Henrissat B."/>
            <person name="Nagy L.G."/>
            <person name="Aury J.M."/>
            <person name="Wincker P."/>
            <person name="Grigoriev I.V."/>
            <person name="Bonfante P."/>
            <person name="Martin F.M."/>
        </authorList>
    </citation>
    <scope>NUCLEOTIDE SEQUENCE [LARGE SCALE GENOMIC DNA]</scope>
    <source>
        <strain evidence="2 3">RN42</strain>
    </source>
</reference>
<organism evidence="2 3">
    <name type="scientific">Ascobolus immersus RN42</name>
    <dbReference type="NCBI Taxonomy" id="1160509"/>
    <lineage>
        <taxon>Eukaryota</taxon>
        <taxon>Fungi</taxon>
        <taxon>Dikarya</taxon>
        <taxon>Ascomycota</taxon>
        <taxon>Pezizomycotina</taxon>
        <taxon>Pezizomycetes</taxon>
        <taxon>Pezizales</taxon>
        <taxon>Ascobolaceae</taxon>
        <taxon>Ascobolus</taxon>
    </lineage>
</organism>
<feature type="compositionally biased region" description="Pro residues" evidence="1">
    <location>
        <begin position="1020"/>
        <end position="1030"/>
    </location>
</feature>
<evidence type="ECO:0000313" key="2">
    <source>
        <dbReference type="EMBL" id="RPA80112.1"/>
    </source>
</evidence>
<feature type="region of interest" description="Disordered" evidence="1">
    <location>
        <begin position="1011"/>
        <end position="1051"/>
    </location>
</feature>